<evidence type="ECO:0000313" key="4">
    <source>
        <dbReference type="Proteomes" id="UP000324354"/>
    </source>
</evidence>
<dbReference type="Gene3D" id="1.20.144.10">
    <property type="entry name" value="Phosphatidic acid phosphatase type 2/haloperoxidase"/>
    <property type="match status" value="1"/>
</dbReference>
<accession>A0A5C0XN00</accession>
<keyword evidence="1" id="KW-0472">Membrane</keyword>
<dbReference type="InterPro" id="IPR036938">
    <property type="entry name" value="PAP2/HPO_sf"/>
</dbReference>
<organism evidence="3 4">
    <name type="scientific">Pyrococcus furiosus (strain ATCC 43587 / DSM 3638 / JCM 8422 / Vc1)</name>
    <dbReference type="NCBI Taxonomy" id="186497"/>
    <lineage>
        <taxon>Archaea</taxon>
        <taxon>Methanobacteriati</taxon>
        <taxon>Methanobacteriota</taxon>
        <taxon>Thermococci</taxon>
        <taxon>Thermococcales</taxon>
        <taxon>Thermococcaceae</taxon>
        <taxon>Pyrococcus</taxon>
    </lineage>
</organism>
<dbReference type="CDD" id="cd01610">
    <property type="entry name" value="PAP2_like"/>
    <property type="match status" value="1"/>
</dbReference>
<feature type="domain" description="Phosphatidic acid phosphatase type 2/haloperoxidase" evidence="2">
    <location>
        <begin position="74"/>
        <end position="183"/>
    </location>
</feature>
<dbReference type="SMART" id="SM00014">
    <property type="entry name" value="acidPPc"/>
    <property type="match status" value="1"/>
</dbReference>
<dbReference type="PANTHER" id="PTHR14969">
    <property type="entry name" value="SPHINGOSINE-1-PHOSPHATE PHOSPHOHYDROLASE"/>
    <property type="match status" value="1"/>
</dbReference>
<dbReference type="SUPFAM" id="SSF48317">
    <property type="entry name" value="Acid phosphatase/Vanadium-dependent haloperoxidase"/>
    <property type="match status" value="1"/>
</dbReference>
<dbReference type="Pfam" id="PF01569">
    <property type="entry name" value="PAP2"/>
    <property type="match status" value="1"/>
</dbReference>
<dbReference type="InterPro" id="IPR000326">
    <property type="entry name" value="PAP2/HPO"/>
</dbReference>
<feature type="transmembrane region" description="Helical" evidence="1">
    <location>
        <begin position="144"/>
        <end position="162"/>
    </location>
</feature>
<protein>
    <submittedName>
        <fullName evidence="3">Phosphatase PAP2 family protein</fullName>
    </submittedName>
</protein>
<dbReference type="GeneID" id="13301069"/>
<evidence type="ECO:0000256" key="1">
    <source>
        <dbReference type="SAM" id="Phobius"/>
    </source>
</evidence>
<dbReference type="SMR" id="A0A5C0XN00"/>
<feature type="transmembrane region" description="Helical" evidence="1">
    <location>
        <begin position="43"/>
        <end position="63"/>
    </location>
</feature>
<dbReference type="EMBL" id="CP023154">
    <property type="protein sequence ID" value="QEK77775.1"/>
    <property type="molecule type" value="Genomic_DNA"/>
</dbReference>
<keyword evidence="1" id="KW-0812">Transmembrane</keyword>
<evidence type="ECO:0000313" key="3">
    <source>
        <dbReference type="EMBL" id="QEK77775.1"/>
    </source>
</evidence>
<proteinExistence type="predicted"/>
<dbReference type="OrthoDB" id="10182at2157"/>
<gene>
    <name evidence="3" type="ORF">PFDSM3638_00125</name>
</gene>
<keyword evidence="1" id="KW-1133">Transmembrane helix</keyword>
<dbReference type="PANTHER" id="PTHR14969:SF13">
    <property type="entry name" value="AT30094P"/>
    <property type="match status" value="1"/>
</dbReference>
<sequence length="191" mass="21277">MLAILTAILLTIFALQVLGAFNGINSLIDSSINLPTYFPSLLTRTADSLSIAVLAGIIVTYEMKKHRKISLETKTLILSLILGTVIVGGLKATLQVPRPGNPGTKVPLIKAILQADKFAFPSGHTARASILAMYLSREFPRYRILWWAWAVGIALTRLILHVHWFSDVLFSLFLGPWVYLLTQRIFFKVDK</sequence>
<dbReference type="AlphaFoldDB" id="A0A5C0XN00"/>
<reference evidence="3 4" key="1">
    <citation type="submission" date="2017-08" db="EMBL/GenBank/DDBJ databases">
        <title>Resequencing and Reannotation of the genome of Pyrococcus furiosus type strain DSM3638.</title>
        <authorList>
            <person name="Reichelt R.M."/>
            <person name="Bunk B."/>
        </authorList>
    </citation>
    <scope>NUCLEOTIDE SEQUENCE [LARGE SCALE GENOMIC DNA]</scope>
    <source>
        <strain evidence="3 4">DSM 3638</strain>
    </source>
</reference>
<name>A0A5C0XN00_PYRFU</name>
<dbReference type="GO" id="GO:0042392">
    <property type="term" value="F:sphingosine-1-phosphate phosphatase activity"/>
    <property type="evidence" value="ECO:0007669"/>
    <property type="project" value="TreeGrafter"/>
</dbReference>
<feature type="transmembrane region" description="Helical" evidence="1">
    <location>
        <begin position="75"/>
        <end position="94"/>
    </location>
</feature>
<dbReference type="RefSeq" id="WP_011011152.1">
    <property type="nucleotide sequence ID" value="NC_003413.1"/>
</dbReference>
<dbReference type="GeneID" id="41711827"/>
<evidence type="ECO:0000259" key="2">
    <source>
        <dbReference type="SMART" id="SM00014"/>
    </source>
</evidence>
<feature type="transmembrane region" description="Helical" evidence="1">
    <location>
        <begin position="168"/>
        <end position="187"/>
    </location>
</feature>
<dbReference type="Proteomes" id="UP000324354">
    <property type="component" value="Chromosome"/>
</dbReference>